<gene>
    <name evidence="5" type="ORF">DRB17_01145</name>
</gene>
<feature type="domain" description="AMP-binding enzyme C-terminal" evidence="4">
    <location>
        <begin position="475"/>
        <end position="549"/>
    </location>
</feature>
<dbReference type="AlphaFoldDB" id="A0A369THE7"/>
<feature type="transmembrane region" description="Helical" evidence="2">
    <location>
        <begin position="262"/>
        <end position="285"/>
    </location>
</feature>
<feature type="region of interest" description="Disordered" evidence="1">
    <location>
        <begin position="549"/>
        <end position="577"/>
    </location>
</feature>
<dbReference type="Pfam" id="PF00501">
    <property type="entry name" value="AMP-binding"/>
    <property type="match status" value="1"/>
</dbReference>
<dbReference type="EMBL" id="QPMH01000001">
    <property type="protein sequence ID" value="RDD63805.1"/>
    <property type="molecule type" value="Genomic_DNA"/>
</dbReference>
<dbReference type="GO" id="GO:0016877">
    <property type="term" value="F:ligase activity, forming carbon-sulfur bonds"/>
    <property type="evidence" value="ECO:0007669"/>
    <property type="project" value="UniProtKB-ARBA"/>
</dbReference>
<organism evidence="5 6">
    <name type="scientific">Ferruginivarius sediminum</name>
    <dbReference type="NCBI Taxonomy" id="2661937"/>
    <lineage>
        <taxon>Bacteria</taxon>
        <taxon>Pseudomonadati</taxon>
        <taxon>Pseudomonadota</taxon>
        <taxon>Alphaproteobacteria</taxon>
        <taxon>Rhodospirillales</taxon>
        <taxon>Rhodospirillaceae</taxon>
        <taxon>Ferruginivarius</taxon>
    </lineage>
</organism>
<evidence type="ECO:0000259" key="4">
    <source>
        <dbReference type="Pfam" id="PF13193"/>
    </source>
</evidence>
<dbReference type="InterPro" id="IPR045851">
    <property type="entry name" value="AMP-bd_C_sf"/>
</dbReference>
<keyword evidence="5" id="KW-0436">Ligase</keyword>
<sequence>MYASAPSTELDWRSIYPPEVSWSRPLDAKPVYAFLDEAVQRWPERPSMDFLGRRYSYAELGDLVDRAAQGLRELGVKEGTRVGLCLPNCPYHVVMYFAVLKAGGIVVNFNPLYTAREIASQSRDSQTGIMVTLDLDAIYSKVREVLDEGVLHHLVVCSMRDCLPRMKGALFGVLKRSQLASIAGDERHVTFASLISHGRMQTPAPVVPQRDLAVLQYTGGTTGSPKGAMLTHENVAANTQQVSSWMPDLEFGQERILAVLPFFHVFAMTVVMNMGIAIGAQLILMPRFDLADTLKAIHRKRPTLFPGVPTIYTAINGAANLNRFDLSSIKYCISGGAPLPVEVKKEFEGVTGCVLVEGYGLTEASPVVTCNPLSGSERKEASIGLPLPGTHIEMRSLEDPRQPVAIGERGEVCVRGPQVMAGYWQREEETANVFVDGWLRTGDVGYLDEQGYSYLVDRIKDVILCGGYNVYPRVIEEAIYLHPAVAEVAVIAIDDHYRGQSPKAFVRLREGASLDEQELSDFLSDKLSKIELPRAFEFRSELPKTQVGKLSKKALQDEEVARQSGGGPDADAAEASA</sequence>
<dbReference type="PROSITE" id="PS00455">
    <property type="entry name" value="AMP_BINDING"/>
    <property type="match status" value="1"/>
</dbReference>
<reference evidence="5 6" key="1">
    <citation type="submission" date="2018-07" db="EMBL/GenBank/DDBJ databases">
        <title>Venubactetium sediminum gen. nov., sp. nov., isolated from a marine solar saltern.</title>
        <authorList>
            <person name="Wang S."/>
        </authorList>
    </citation>
    <scope>NUCLEOTIDE SEQUENCE [LARGE SCALE GENOMIC DNA]</scope>
    <source>
        <strain evidence="5 6">WD2A32</strain>
    </source>
</reference>
<dbReference type="InterPro" id="IPR000873">
    <property type="entry name" value="AMP-dep_synth/lig_dom"/>
</dbReference>
<evidence type="ECO:0000259" key="3">
    <source>
        <dbReference type="Pfam" id="PF00501"/>
    </source>
</evidence>
<comment type="caution">
    <text evidence="5">The sequence shown here is derived from an EMBL/GenBank/DDBJ whole genome shotgun (WGS) entry which is preliminary data.</text>
</comment>
<dbReference type="RefSeq" id="WP_114580318.1">
    <property type="nucleotide sequence ID" value="NZ_QPMH01000001.1"/>
</dbReference>
<protein>
    <submittedName>
        <fullName evidence="5">Long-chain fatty acid--CoA ligase</fullName>
    </submittedName>
</protein>
<dbReference type="InterPro" id="IPR042099">
    <property type="entry name" value="ANL_N_sf"/>
</dbReference>
<evidence type="ECO:0000313" key="5">
    <source>
        <dbReference type="EMBL" id="RDD63805.1"/>
    </source>
</evidence>
<dbReference type="Gene3D" id="3.30.300.30">
    <property type="match status" value="1"/>
</dbReference>
<dbReference type="InterPro" id="IPR050237">
    <property type="entry name" value="ATP-dep_AMP-bd_enzyme"/>
</dbReference>
<dbReference type="Pfam" id="PF13193">
    <property type="entry name" value="AMP-binding_C"/>
    <property type="match status" value="1"/>
</dbReference>
<proteinExistence type="predicted"/>
<dbReference type="Gene3D" id="3.40.50.12780">
    <property type="entry name" value="N-terminal domain of ligase-like"/>
    <property type="match status" value="1"/>
</dbReference>
<evidence type="ECO:0000256" key="2">
    <source>
        <dbReference type="SAM" id="Phobius"/>
    </source>
</evidence>
<feature type="domain" description="AMP-dependent synthetase/ligase" evidence="3">
    <location>
        <begin position="35"/>
        <end position="424"/>
    </location>
</feature>
<dbReference type="PANTHER" id="PTHR43767:SF9">
    <property type="entry name" value="LONG-CHAIN-FATTY-ACID--COA LIGASE"/>
    <property type="match status" value="1"/>
</dbReference>
<keyword evidence="2" id="KW-0472">Membrane</keyword>
<dbReference type="CDD" id="cd05936">
    <property type="entry name" value="FC-FACS_FadD_like"/>
    <property type="match status" value="1"/>
</dbReference>
<evidence type="ECO:0000313" key="6">
    <source>
        <dbReference type="Proteomes" id="UP000253941"/>
    </source>
</evidence>
<dbReference type="SUPFAM" id="SSF56801">
    <property type="entry name" value="Acetyl-CoA synthetase-like"/>
    <property type="match status" value="1"/>
</dbReference>
<keyword evidence="2" id="KW-0812">Transmembrane</keyword>
<dbReference type="InterPro" id="IPR025110">
    <property type="entry name" value="AMP-bd_C"/>
</dbReference>
<dbReference type="InterPro" id="IPR020845">
    <property type="entry name" value="AMP-binding_CS"/>
</dbReference>
<dbReference type="PANTHER" id="PTHR43767">
    <property type="entry name" value="LONG-CHAIN-FATTY-ACID--COA LIGASE"/>
    <property type="match status" value="1"/>
</dbReference>
<evidence type="ECO:0000256" key="1">
    <source>
        <dbReference type="SAM" id="MobiDB-lite"/>
    </source>
</evidence>
<keyword evidence="6" id="KW-1185">Reference proteome</keyword>
<name>A0A369THE7_9PROT</name>
<keyword evidence="2" id="KW-1133">Transmembrane helix</keyword>
<accession>A0A369THE7</accession>
<dbReference type="Proteomes" id="UP000253941">
    <property type="component" value="Unassembled WGS sequence"/>
</dbReference>